<feature type="signal peptide" evidence="8">
    <location>
        <begin position="1"/>
        <end position="19"/>
    </location>
</feature>
<protein>
    <recommendedName>
        <fullName evidence="11">PDZK1-interacting protein 1</fullName>
    </recommendedName>
</protein>
<feature type="compositionally biased region" description="Basic and acidic residues" evidence="6">
    <location>
        <begin position="61"/>
        <end position="73"/>
    </location>
</feature>
<evidence type="ECO:0000256" key="4">
    <source>
        <dbReference type="ARBA" id="ARBA00023136"/>
    </source>
</evidence>
<keyword evidence="4 7" id="KW-0472">Membrane</keyword>
<dbReference type="Pfam" id="PF15807">
    <property type="entry name" value="MAP17"/>
    <property type="match status" value="1"/>
</dbReference>
<dbReference type="InterPro" id="IPR031627">
    <property type="entry name" value="PDZK1IP1/SMIM24"/>
</dbReference>
<keyword evidence="8" id="KW-0732">Signal</keyword>
<name>A0ABN9LY47_9NEOB</name>
<evidence type="ECO:0000256" key="8">
    <source>
        <dbReference type="SAM" id="SignalP"/>
    </source>
</evidence>
<sequence length="111" mass="12127">MGYLPLIALLLLSLGPVSCQSETSKIPQWGTGLIAVTVFLFLVLVIYVAKIVLKKSSKSNIESDPKGESKVHGDAAIPNGTYGQYTSRSREYEHAYDNPIEVNDNILTTPM</sequence>
<comment type="subcellular location">
    <subcellularLocation>
        <location evidence="1">Membrane</location>
        <topology evidence="1">Single-pass membrane protein</topology>
    </subcellularLocation>
</comment>
<feature type="transmembrane region" description="Helical" evidence="7">
    <location>
        <begin position="29"/>
        <end position="49"/>
    </location>
</feature>
<dbReference type="Proteomes" id="UP001176940">
    <property type="component" value="Unassembled WGS sequence"/>
</dbReference>
<keyword evidence="3 7" id="KW-1133">Transmembrane helix</keyword>
<evidence type="ECO:0000313" key="9">
    <source>
        <dbReference type="EMBL" id="CAJ0953932.1"/>
    </source>
</evidence>
<organism evidence="9 10">
    <name type="scientific">Ranitomeya imitator</name>
    <name type="common">mimic poison frog</name>
    <dbReference type="NCBI Taxonomy" id="111125"/>
    <lineage>
        <taxon>Eukaryota</taxon>
        <taxon>Metazoa</taxon>
        <taxon>Chordata</taxon>
        <taxon>Craniata</taxon>
        <taxon>Vertebrata</taxon>
        <taxon>Euteleostomi</taxon>
        <taxon>Amphibia</taxon>
        <taxon>Batrachia</taxon>
        <taxon>Anura</taxon>
        <taxon>Neobatrachia</taxon>
        <taxon>Hyloidea</taxon>
        <taxon>Dendrobatidae</taxon>
        <taxon>Dendrobatinae</taxon>
        <taxon>Ranitomeya</taxon>
    </lineage>
</organism>
<dbReference type="PANTHER" id="PTHR15296">
    <property type="entry name" value="MEMBRANE-ASSOCIATED PROTEIN MAP17"/>
    <property type="match status" value="1"/>
</dbReference>
<keyword evidence="10" id="KW-1185">Reference proteome</keyword>
<comment type="caution">
    <text evidence="9">The sequence shown here is derived from an EMBL/GenBank/DDBJ whole genome shotgun (WGS) entry which is preliminary data.</text>
</comment>
<dbReference type="PANTHER" id="PTHR15296:SF1">
    <property type="entry name" value="PDZK1 INTERACTING PROTEIN 1"/>
    <property type="match status" value="1"/>
</dbReference>
<comment type="similarity">
    <text evidence="5">Belongs to the PDZK1-interacting protein 1/SMIM24 family.</text>
</comment>
<reference evidence="9" key="1">
    <citation type="submission" date="2023-07" db="EMBL/GenBank/DDBJ databases">
        <authorList>
            <person name="Stuckert A."/>
        </authorList>
    </citation>
    <scope>NUCLEOTIDE SEQUENCE</scope>
</reference>
<gene>
    <name evidence="9" type="ORF">RIMI_LOCUS14488479</name>
</gene>
<keyword evidence="2 7" id="KW-0812">Transmembrane</keyword>
<evidence type="ECO:0000256" key="2">
    <source>
        <dbReference type="ARBA" id="ARBA00022692"/>
    </source>
</evidence>
<evidence type="ECO:0000256" key="3">
    <source>
        <dbReference type="ARBA" id="ARBA00022989"/>
    </source>
</evidence>
<accession>A0ABN9LY47</accession>
<feature type="region of interest" description="Disordered" evidence="6">
    <location>
        <begin position="58"/>
        <end position="84"/>
    </location>
</feature>
<dbReference type="EMBL" id="CAUEEQ010037433">
    <property type="protein sequence ID" value="CAJ0953932.1"/>
    <property type="molecule type" value="Genomic_DNA"/>
</dbReference>
<evidence type="ECO:0000256" key="7">
    <source>
        <dbReference type="SAM" id="Phobius"/>
    </source>
</evidence>
<evidence type="ECO:0000256" key="6">
    <source>
        <dbReference type="SAM" id="MobiDB-lite"/>
    </source>
</evidence>
<proteinExistence type="inferred from homology"/>
<evidence type="ECO:0000256" key="5">
    <source>
        <dbReference type="ARBA" id="ARBA00049650"/>
    </source>
</evidence>
<evidence type="ECO:0008006" key="11">
    <source>
        <dbReference type="Google" id="ProtNLM"/>
    </source>
</evidence>
<evidence type="ECO:0000256" key="1">
    <source>
        <dbReference type="ARBA" id="ARBA00004167"/>
    </source>
</evidence>
<feature type="chain" id="PRO_5046060802" description="PDZK1-interacting protein 1" evidence="8">
    <location>
        <begin position="20"/>
        <end position="111"/>
    </location>
</feature>
<evidence type="ECO:0000313" key="10">
    <source>
        <dbReference type="Proteomes" id="UP001176940"/>
    </source>
</evidence>